<protein>
    <submittedName>
        <fullName evidence="2">N-linked glycosylation glycosyltransferase PglG</fullName>
    </submittedName>
</protein>
<gene>
    <name evidence="2" type="ORF">HELGO_WM14706</name>
</gene>
<dbReference type="GO" id="GO:0016740">
    <property type="term" value="F:transferase activity"/>
    <property type="evidence" value="ECO:0007669"/>
    <property type="project" value="UniProtKB-KW"/>
</dbReference>
<proteinExistence type="predicted"/>
<feature type="transmembrane region" description="Helical" evidence="1">
    <location>
        <begin position="183"/>
        <end position="201"/>
    </location>
</feature>
<keyword evidence="1" id="KW-0812">Transmembrane</keyword>
<accession>A0A6S6SQY0</accession>
<sequence>MKVVINTYKKHKTTVDNFIINSIKNTSINYIENAESIFKKYDFIQLIYSVDEAFNQVSPIICKDKRETLNIGNSKSHYFSKLDLNEDGFYISNPYIHYRTGKASLTVVRKIDDHYYIFDCNLLFLLEELKLIEYNSVHDKVTRIIYATGATILAIVAIALIVYGGYRLVELFFMNPESDFFHSIFKSIIAVTLGIAIFDLAKQIMEHEVLFRNFSHEDGHQYKVLGKFLSSIVIALSIETLMVVFKITLDDYTNMLYAFYLIIGTTVMFVGLAFFFKTIQNSKES</sequence>
<dbReference type="SUPFAM" id="SSF103190">
    <property type="entry name" value="Sensory domain-like"/>
    <property type="match status" value="1"/>
</dbReference>
<dbReference type="AlphaFoldDB" id="A0A6S6SQY0"/>
<feature type="transmembrane region" description="Helical" evidence="1">
    <location>
        <begin position="257"/>
        <end position="276"/>
    </location>
</feature>
<dbReference type="InterPro" id="IPR029151">
    <property type="entry name" value="Sensor-like_sf"/>
</dbReference>
<feature type="transmembrane region" description="Helical" evidence="1">
    <location>
        <begin position="144"/>
        <end position="163"/>
    </location>
</feature>
<evidence type="ECO:0000256" key="1">
    <source>
        <dbReference type="SAM" id="Phobius"/>
    </source>
</evidence>
<reference evidence="2" key="1">
    <citation type="submission" date="2020-01" db="EMBL/GenBank/DDBJ databases">
        <authorList>
            <person name="Meier V. D."/>
            <person name="Meier V D."/>
        </authorList>
    </citation>
    <scope>NUCLEOTIDE SEQUENCE</scope>
    <source>
        <strain evidence="2">HLG_WM_MAG_06</strain>
    </source>
</reference>
<dbReference type="EMBL" id="CACVAP010000046">
    <property type="protein sequence ID" value="CAA6805070.1"/>
    <property type="molecule type" value="Genomic_DNA"/>
</dbReference>
<keyword evidence="2" id="KW-0808">Transferase</keyword>
<keyword evidence="1" id="KW-0472">Membrane</keyword>
<name>A0A6S6SQY0_9BACT</name>
<evidence type="ECO:0000313" key="2">
    <source>
        <dbReference type="EMBL" id="CAA6805070.1"/>
    </source>
</evidence>
<keyword evidence="1" id="KW-1133">Transmembrane helix</keyword>
<feature type="transmembrane region" description="Helical" evidence="1">
    <location>
        <begin position="222"/>
        <end position="245"/>
    </location>
</feature>
<organism evidence="2">
    <name type="scientific">uncultured Sulfurovum sp</name>
    <dbReference type="NCBI Taxonomy" id="269237"/>
    <lineage>
        <taxon>Bacteria</taxon>
        <taxon>Pseudomonadati</taxon>
        <taxon>Campylobacterota</taxon>
        <taxon>Epsilonproteobacteria</taxon>
        <taxon>Campylobacterales</taxon>
        <taxon>Sulfurovaceae</taxon>
        <taxon>Sulfurovum</taxon>
        <taxon>environmental samples</taxon>
    </lineage>
</organism>